<reference evidence="1" key="1">
    <citation type="journal article" date="2003" name="Science">
        <title>In-depth view of structure, activity, and evolution of rice chromosome 10.</title>
        <authorList>
            <consortium name="Rice Chromosome 10 Sequencing Consortium"/>
        </authorList>
    </citation>
    <scope>NUCLEOTIDE SEQUENCE [LARGE SCALE GENOMIC DNA]</scope>
</reference>
<dbReference type="AlphaFoldDB" id="Q339L0"/>
<reference evidence="1" key="3">
    <citation type="submission" date="2006-07" db="EMBL/GenBank/DDBJ databases">
        <authorList>
            <person name="Buell R."/>
        </authorList>
    </citation>
    <scope>NUCLEOTIDE SEQUENCE</scope>
</reference>
<organism evidence="1">
    <name type="scientific">Oryza sativa subsp. japonica</name>
    <name type="common">Rice</name>
    <dbReference type="NCBI Taxonomy" id="39947"/>
    <lineage>
        <taxon>Eukaryota</taxon>
        <taxon>Viridiplantae</taxon>
        <taxon>Streptophyta</taxon>
        <taxon>Embryophyta</taxon>
        <taxon>Tracheophyta</taxon>
        <taxon>Spermatophyta</taxon>
        <taxon>Magnoliopsida</taxon>
        <taxon>Liliopsida</taxon>
        <taxon>Poales</taxon>
        <taxon>Poaceae</taxon>
        <taxon>BOP clade</taxon>
        <taxon>Oryzoideae</taxon>
        <taxon>Oryzeae</taxon>
        <taxon>Oryzinae</taxon>
        <taxon>Oryza</taxon>
        <taxon>Oryza sativa</taxon>
    </lineage>
</organism>
<proteinExistence type="predicted"/>
<name>Q339L0_ORYSJ</name>
<evidence type="ECO:0000313" key="1">
    <source>
        <dbReference type="EMBL" id="ABB47267.2"/>
    </source>
</evidence>
<reference evidence="1" key="2">
    <citation type="submission" date="2003-05" db="EMBL/GenBank/DDBJ databases">
        <authorList>
            <person name="Buell C.R."/>
            <person name="Wing R.A."/>
            <person name="McCombie W.R."/>
            <person name="Messing J."/>
            <person name="Yuan Q."/>
            <person name="Ouyang S."/>
        </authorList>
    </citation>
    <scope>NUCLEOTIDE SEQUENCE</scope>
</reference>
<protein>
    <submittedName>
        <fullName evidence="1">Uncharacterized protein</fullName>
    </submittedName>
</protein>
<sequence length="86" mass="9817">MEINLDMHSRLVLHQVGGEVDRTDIVTVNQGGLRRWRVELMEELVELGDFSDLVGDSAVLSTVHRSNELSYVEILQVCPRNRNNEI</sequence>
<dbReference type="EMBL" id="DP000086">
    <property type="protein sequence ID" value="ABB47267.2"/>
    <property type="molecule type" value="Genomic_DNA"/>
</dbReference>
<accession>Q339L0</accession>
<gene>
    <name evidence="1" type="ordered locus">LOC_Os10g20520</name>
</gene>